<dbReference type="VEuPathDB" id="VectorBase:GPPI004651"/>
<evidence type="ECO:0000256" key="5">
    <source>
        <dbReference type="ARBA" id="ARBA00023125"/>
    </source>
</evidence>
<dbReference type="SUPFAM" id="SSF57716">
    <property type="entry name" value="Glucocorticoid receptor-like (DNA-binding domain)"/>
    <property type="match status" value="1"/>
</dbReference>
<dbReference type="SMART" id="SM00980">
    <property type="entry name" value="THAP"/>
    <property type="match status" value="1"/>
</dbReference>
<dbReference type="SMART" id="SM00674">
    <property type="entry name" value="CENPB"/>
    <property type="match status" value="1"/>
</dbReference>
<evidence type="ECO:0000256" key="1">
    <source>
        <dbReference type="ARBA" id="ARBA00004123"/>
    </source>
</evidence>
<dbReference type="GO" id="GO:0008270">
    <property type="term" value="F:zinc ion binding"/>
    <property type="evidence" value="ECO:0007669"/>
    <property type="project" value="UniProtKB-KW"/>
</dbReference>
<dbReference type="Gene3D" id="1.10.10.60">
    <property type="entry name" value="Homeodomain-like"/>
    <property type="match status" value="1"/>
</dbReference>
<dbReference type="AlphaFoldDB" id="A0A1B0AQ76"/>
<keyword evidence="5 6" id="KW-0238">DNA-binding</keyword>
<sequence length="556" mass="63040">MPTIRRCCIVGCMSNSRQNPQLQFFQFPKPDNPFYKMWTHACHASLSRILPFKKPVVCALHFHPHCIGGRRLTGSAVPTLKLEVPSNLKAVEQQAMVEEIERSRKCAYINAVVYEWLVRANLNPQLRGSITHGMIKEKAETAKQIIGCDTFTADNRWLNRFRESHLTGFAQKLASNQLKPMGPSLWIPDIVQDLQHLFPPTSAERIESFENVPEQYINYMKQYGEYEEEEEVEGEQKYNEHEQSYQQQQQHQHQQTSHNYYNQPSGYDPYGQQHHHHPGPPTGYNAYHEYYSHQQQQQHHHHQQQHHQHAHHLNNSYGHSYHHTQTSNVPTSHTPPQPQPTLLSHSQTPPLNETSRRASPYPTQSNNVSNPPKRRRTNDTEPNEQSNGANSPPSLNGVRNDQEIEDLTDGPENNGNNDPNHSNNTNTVTSATNSNSNNYQNEDSQNYKVKLPLPATNGSSTPKTTLTNGSNSGSNSPKSTTNEATAHTNGHSSASPTPSTSTQIKELETYAQALEYLKPLEDFALFKENFRAIGLISQLEVILRKGDRSGLPNLAE</sequence>
<feature type="compositionally biased region" description="Low complexity" evidence="7">
    <location>
        <begin position="413"/>
        <end position="438"/>
    </location>
</feature>
<dbReference type="SMART" id="SM00692">
    <property type="entry name" value="DM3"/>
    <property type="match status" value="1"/>
</dbReference>
<evidence type="ECO:0000313" key="11">
    <source>
        <dbReference type="Proteomes" id="UP000092460"/>
    </source>
</evidence>
<reference evidence="11" key="1">
    <citation type="submission" date="2015-01" db="EMBL/GenBank/DDBJ databases">
        <authorList>
            <person name="Aksoy S."/>
            <person name="Warren W."/>
            <person name="Wilson R.K."/>
        </authorList>
    </citation>
    <scope>NUCLEOTIDE SEQUENCE [LARGE SCALE GENOMIC DNA]</scope>
    <source>
        <strain evidence="11">IAEA</strain>
    </source>
</reference>
<feature type="domain" description="THAP-type" evidence="8">
    <location>
        <begin position="1"/>
        <end position="81"/>
    </location>
</feature>
<keyword evidence="2" id="KW-0479">Metal-binding</keyword>
<dbReference type="PROSITE" id="PS50950">
    <property type="entry name" value="ZF_THAP"/>
    <property type="match status" value="1"/>
</dbReference>
<reference evidence="10" key="2">
    <citation type="submission" date="2020-05" db="UniProtKB">
        <authorList>
            <consortium name="EnsemblMetazoa"/>
        </authorList>
    </citation>
    <scope>IDENTIFICATION</scope>
    <source>
        <strain evidence="10">IAEA</strain>
    </source>
</reference>
<feature type="compositionally biased region" description="Basic and acidic residues" evidence="7">
    <location>
        <begin position="234"/>
        <end position="243"/>
    </location>
</feature>
<feature type="compositionally biased region" description="Polar residues" evidence="7">
    <location>
        <begin position="361"/>
        <end position="370"/>
    </location>
</feature>
<keyword evidence="3 6" id="KW-0863">Zinc-finger</keyword>
<evidence type="ECO:0000259" key="9">
    <source>
        <dbReference type="PROSITE" id="PS51253"/>
    </source>
</evidence>
<evidence type="ECO:0000313" key="10">
    <source>
        <dbReference type="EnsemblMetazoa" id="GPPI004651-PA"/>
    </source>
</evidence>
<dbReference type="GO" id="GO:0003677">
    <property type="term" value="F:DNA binding"/>
    <property type="evidence" value="ECO:0007669"/>
    <property type="project" value="UniProtKB-UniRule"/>
</dbReference>
<keyword evidence="4" id="KW-0862">Zinc</keyword>
<protein>
    <recommendedName>
        <fullName evidence="12">HTH CENPB-type domain-containing protein</fullName>
    </recommendedName>
</protein>
<feature type="domain" description="HTH CENPB-type" evidence="9">
    <location>
        <begin position="97"/>
        <end position="171"/>
    </location>
</feature>
<dbReference type="InterPro" id="IPR006600">
    <property type="entry name" value="HTH_CenpB_DNA-bd_dom"/>
</dbReference>
<name>A0A1B0AQ76_9MUSC</name>
<keyword evidence="11" id="KW-1185">Reference proteome</keyword>
<feature type="compositionally biased region" description="Low complexity" evidence="7">
    <location>
        <begin position="244"/>
        <end position="272"/>
    </location>
</feature>
<evidence type="ECO:0000256" key="4">
    <source>
        <dbReference type="ARBA" id="ARBA00022833"/>
    </source>
</evidence>
<feature type="compositionally biased region" description="Low complexity" evidence="7">
    <location>
        <begin position="463"/>
        <end position="482"/>
    </location>
</feature>
<feature type="compositionally biased region" description="Polar residues" evidence="7">
    <location>
        <begin position="383"/>
        <end position="399"/>
    </location>
</feature>
<dbReference type="PROSITE" id="PS51253">
    <property type="entry name" value="HTH_CENPB"/>
    <property type="match status" value="1"/>
</dbReference>
<comment type="subcellular location">
    <subcellularLocation>
        <location evidence="1">Nucleus</location>
    </subcellularLocation>
</comment>
<dbReference type="Proteomes" id="UP000092460">
    <property type="component" value="Unassembled WGS sequence"/>
</dbReference>
<evidence type="ECO:0000256" key="2">
    <source>
        <dbReference type="ARBA" id="ARBA00022723"/>
    </source>
</evidence>
<feature type="region of interest" description="Disordered" evidence="7">
    <location>
        <begin position="227"/>
        <end position="503"/>
    </location>
</feature>
<proteinExistence type="predicted"/>
<evidence type="ECO:0000256" key="7">
    <source>
        <dbReference type="SAM" id="MobiDB-lite"/>
    </source>
</evidence>
<dbReference type="InterPro" id="IPR009057">
    <property type="entry name" value="Homeodomain-like_sf"/>
</dbReference>
<feature type="compositionally biased region" description="Polar residues" evidence="7">
    <location>
        <begin position="313"/>
        <end position="329"/>
    </location>
</feature>
<evidence type="ECO:0008006" key="12">
    <source>
        <dbReference type="Google" id="ProtNLM"/>
    </source>
</evidence>
<evidence type="ECO:0000256" key="6">
    <source>
        <dbReference type="PROSITE-ProRule" id="PRU00309"/>
    </source>
</evidence>
<evidence type="ECO:0000259" key="8">
    <source>
        <dbReference type="PROSITE" id="PS50950"/>
    </source>
</evidence>
<dbReference type="EMBL" id="JXJN01001729">
    <property type="status" value="NOT_ANNOTATED_CDS"/>
    <property type="molecule type" value="Genomic_DNA"/>
</dbReference>
<dbReference type="GO" id="GO:0005634">
    <property type="term" value="C:nucleus"/>
    <property type="evidence" value="ECO:0007669"/>
    <property type="project" value="UniProtKB-SubCell"/>
</dbReference>
<dbReference type="InterPro" id="IPR006612">
    <property type="entry name" value="THAP_Znf"/>
</dbReference>
<evidence type="ECO:0000256" key="3">
    <source>
        <dbReference type="ARBA" id="ARBA00022771"/>
    </source>
</evidence>
<organism evidence="10 11">
    <name type="scientific">Glossina palpalis gambiensis</name>
    <dbReference type="NCBI Taxonomy" id="67801"/>
    <lineage>
        <taxon>Eukaryota</taxon>
        <taxon>Metazoa</taxon>
        <taxon>Ecdysozoa</taxon>
        <taxon>Arthropoda</taxon>
        <taxon>Hexapoda</taxon>
        <taxon>Insecta</taxon>
        <taxon>Pterygota</taxon>
        <taxon>Neoptera</taxon>
        <taxon>Endopterygota</taxon>
        <taxon>Diptera</taxon>
        <taxon>Brachycera</taxon>
        <taxon>Muscomorpha</taxon>
        <taxon>Hippoboscoidea</taxon>
        <taxon>Glossinidae</taxon>
        <taxon>Glossina</taxon>
    </lineage>
</organism>
<dbReference type="EnsemblMetazoa" id="GPPI004651-RA">
    <property type="protein sequence ID" value="GPPI004651-PA"/>
    <property type="gene ID" value="GPPI004651"/>
</dbReference>
<accession>A0A1B0AQ76</accession>
<dbReference type="SUPFAM" id="SSF46689">
    <property type="entry name" value="Homeodomain-like"/>
    <property type="match status" value="1"/>
</dbReference>
<dbReference type="Pfam" id="PF03221">
    <property type="entry name" value="HTH_Tnp_Tc5"/>
    <property type="match status" value="1"/>
</dbReference>
<feature type="compositionally biased region" description="Low complexity" evidence="7">
    <location>
        <begin position="492"/>
        <end position="502"/>
    </location>
</feature>
<dbReference type="Pfam" id="PF05485">
    <property type="entry name" value="THAP"/>
    <property type="match status" value="1"/>
</dbReference>
<feature type="compositionally biased region" description="Basic residues" evidence="7">
    <location>
        <begin position="298"/>
        <end position="312"/>
    </location>
</feature>